<evidence type="ECO:0000313" key="2">
    <source>
        <dbReference type="EMBL" id="QSW90377.1"/>
    </source>
</evidence>
<feature type="signal peptide" evidence="1">
    <location>
        <begin position="1"/>
        <end position="21"/>
    </location>
</feature>
<sequence length="249" mass="27444">MKKILCLFGALSLLLSSCSSQDSPSSDSAESSVLLKKVILTSQDGQSKVNVDYKYDGNKIVSITDDSGEVGMYYTYTGDLITKIEFKLPDGTIEQTNTFKYNSEGKLSEFLRVESDNGELRGHKEVFTHNADGTISVKLYSGDVDVQDYLSGTSTIKFVDGEVTDIINSESANRKYTYDTKNNPAKHILGFEKIAFVDGEATGIAHNEIKETSDGAVVATYSYTYNSDGYPVKSVDYIDGSNYSTEYFY</sequence>
<dbReference type="EMBL" id="CP071448">
    <property type="protein sequence ID" value="QSW90377.1"/>
    <property type="molecule type" value="Genomic_DNA"/>
</dbReference>
<dbReference type="Proteomes" id="UP000663440">
    <property type="component" value="Chromosome"/>
</dbReference>
<organism evidence="2 3">
    <name type="scientific">Flavobacterium endoglycinae</name>
    <dbReference type="NCBI Taxonomy" id="2816357"/>
    <lineage>
        <taxon>Bacteria</taxon>
        <taxon>Pseudomonadati</taxon>
        <taxon>Bacteroidota</taxon>
        <taxon>Flavobacteriia</taxon>
        <taxon>Flavobacteriales</taxon>
        <taxon>Flavobacteriaceae</taxon>
        <taxon>Flavobacterium</taxon>
    </lineage>
</organism>
<reference evidence="2 3" key="1">
    <citation type="submission" date="2021-03" db="EMBL/GenBank/DDBJ databases">
        <title>Flavobacterium kribbensis sp. nov, an endophytic bacteria, isolated from soybean.</title>
        <authorList>
            <person name="Lee J."/>
            <person name="Seo J."/>
        </authorList>
    </citation>
    <scope>NUCLEOTIDE SEQUENCE [LARGE SCALE GENOMIC DNA]</scope>
    <source>
        <strain evidence="2 3">BB8</strain>
    </source>
</reference>
<dbReference type="PROSITE" id="PS51257">
    <property type="entry name" value="PROKAR_LIPOPROTEIN"/>
    <property type="match status" value="1"/>
</dbReference>
<gene>
    <name evidence="2" type="ORF">J0383_06075</name>
</gene>
<protein>
    <recommendedName>
        <fullName evidence="4">RHS repeat protein</fullName>
    </recommendedName>
</protein>
<accession>A0ABX7QH34</accession>
<proteinExistence type="predicted"/>
<keyword evidence="3" id="KW-1185">Reference proteome</keyword>
<dbReference type="RefSeq" id="WP_207297536.1">
    <property type="nucleotide sequence ID" value="NZ_CP071448.1"/>
</dbReference>
<evidence type="ECO:0000313" key="3">
    <source>
        <dbReference type="Proteomes" id="UP000663440"/>
    </source>
</evidence>
<keyword evidence="1" id="KW-0732">Signal</keyword>
<evidence type="ECO:0008006" key="4">
    <source>
        <dbReference type="Google" id="ProtNLM"/>
    </source>
</evidence>
<feature type="chain" id="PRO_5045226457" description="RHS repeat protein" evidence="1">
    <location>
        <begin position="22"/>
        <end position="249"/>
    </location>
</feature>
<evidence type="ECO:0000256" key="1">
    <source>
        <dbReference type="SAM" id="SignalP"/>
    </source>
</evidence>
<name>A0ABX7QH34_9FLAO</name>